<dbReference type="GO" id="GO:0008137">
    <property type="term" value="F:NADH dehydrogenase (ubiquinone) activity"/>
    <property type="evidence" value="ECO:0007669"/>
    <property type="project" value="UniProtKB-EC"/>
</dbReference>
<keyword evidence="14" id="KW-0830">Ubiquinone</keyword>
<evidence type="ECO:0000256" key="8">
    <source>
        <dbReference type="ARBA" id="ARBA00022692"/>
    </source>
</evidence>
<evidence type="ECO:0000256" key="6">
    <source>
        <dbReference type="ARBA" id="ARBA00022448"/>
    </source>
</evidence>
<dbReference type="GO" id="GO:0006120">
    <property type="term" value="P:mitochondrial electron transport, NADH to ubiquinone"/>
    <property type="evidence" value="ECO:0007669"/>
    <property type="project" value="TreeGrafter"/>
</dbReference>
<feature type="transmembrane region" description="Helical" evidence="19">
    <location>
        <begin position="258"/>
        <end position="280"/>
    </location>
</feature>
<dbReference type="PANTHER" id="PTHR46552:SF1">
    <property type="entry name" value="NADH-UBIQUINONE OXIDOREDUCTASE CHAIN 2"/>
    <property type="match status" value="1"/>
</dbReference>
<evidence type="ECO:0000256" key="3">
    <source>
        <dbReference type="ARBA" id="ARBA00007012"/>
    </source>
</evidence>
<evidence type="ECO:0000256" key="12">
    <source>
        <dbReference type="ARBA" id="ARBA00022989"/>
    </source>
</evidence>
<dbReference type="InterPro" id="IPR001750">
    <property type="entry name" value="ND/Mrp_TM"/>
</dbReference>
<evidence type="ECO:0000256" key="4">
    <source>
        <dbReference type="ARBA" id="ARBA00012944"/>
    </source>
</evidence>
<keyword evidence="6" id="KW-0813">Transport</keyword>
<keyword evidence="10" id="KW-1278">Translocase</keyword>
<evidence type="ECO:0000256" key="15">
    <source>
        <dbReference type="ARBA" id="ARBA00023128"/>
    </source>
</evidence>
<evidence type="ECO:0000256" key="5">
    <source>
        <dbReference type="ARBA" id="ARBA00021008"/>
    </source>
</evidence>
<comment type="catalytic activity">
    <reaction evidence="18">
        <text>a ubiquinone + NADH + 5 H(+)(in) = a ubiquinol + NAD(+) + 4 H(+)(out)</text>
        <dbReference type="Rhea" id="RHEA:29091"/>
        <dbReference type="Rhea" id="RHEA-COMP:9565"/>
        <dbReference type="Rhea" id="RHEA-COMP:9566"/>
        <dbReference type="ChEBI" id="CHEBI:15378"/>
        <dbReference type="ChEBI" id="CHEBI:16389"/>
        <dbReference type="ChEBI" id="CHEBI:17976"/>
        <dbReference type="ChEBI" id="CHEBI:57540"/>
        <dbReference type="ChEBI" id="CHEBI:57945"/>
        <dbReference type="EC" id="7.1.1.2"/>
    </reaction>
</comment>
<protein>
    <recommendedName>
        <fullName evidence="5">NADH-ubiquinone oxidoreductase chain 2</fullName>
        <ecNumber evidence="4">7.1.1.2</ecNumber>
    </recommendedName>
    <alternativeName>
        <fullName evidence="17">NADH dehydrogenase subunit 2</fullName>
    </alternativeName>
</protein>
<keyword evidence="7" id="KW-0679">Respiratory chain</keyword>
<evidence type="ECO:0000256" key="13">
    <source>
        <dbReference type="ARBA" id="ARBA00023027"/>
    </source>
</evidence>
<keyword evidence="12 19" id="KW-1133">Transmembrane helix</keyword>
<geneLocation type="mitochondrion" evidence="21"/>
<comment type="function">
    <text evidence="1">Core subunit of the mitochondrial membrane respiratory chain NADH dehydrogenase (Complex I) that is believed to belong to the minimal assembly required for catalysis. Complex I functions in the transfer of electrons from NADH to the respiratory chain. The immediate electron acceptor for the enzyme is believed to be ubiquinone.</text>
</comment>
<evidence type="ECO:0000256" key="18">
    <source>
        <dbReference type="ARBA" id="ARBA00049551"/>
    </source>
</evidence>
<organism evidence="21">
    <name type="scientific">Pochazia shantungensis</name>
    <dbReference type="NCBI Taxonomy" id="2891616"/>
    <lineage>
        <taxon>Eukaryota</taxon>
        <taxon>Metazoa</taxon>
        <taxon>Ecdysozoa</taxon>
        <taxon>Arthropoda</taxon>
        <taxon>Hexapoda</taxon>
        <taxon>Insecta</taxon>
        <taxon>Pterygota</taxon>
        <taxon>Neoptera</taxon>
        <taxon>Paraneoptera</taxon>
        <taxon>Hemiptera</taxon>
        <taxon>Auchenorrhyncha</taxon>
        <taxon>Fulgoroidea</taxon>
        <taxon>Ricaniidae</taxon>
        <taxon>Pochazia</taxon>
    </lineage>
</organism>
<dbReference type="PANTHER" id="PTHR46552">
    <property type="entry name" value="NADH-UBIQUINONE OXIDOREDUCTASE CHAIN 2"/>
    <property type="match status" value="1"/>
</dbReference>
<accession>A0A8E5AHY1</accession>
<dbReference type="Pfam" id="PF00361">
    <property type="entry name" value="Proton_antipo_M"/>
    <property type="match status" value="1"/>
</dbReference>
<evidence type="ECO:0000256" key="17">
    <source>
        <dbReference type="ARBA" id="ARBA00031028"/>
    </source>
</evidence>
<keyword evidence="16 19" id="KW-0472">Membrane</keyword>
<proteinExistence type="inferred from homology"/>
<evidence type="ECO:0000256" key="19">
    <source>
        <dbReference type="SAM" id="Phobius"/>
    </source>
</evidence>
<dbReference type="AlphaFoldDB" id="A0A8E5AHY1"/>
<gene>
    <name evidence="21" type="primary">nad2</name>
</gene>
<dbReference type="EMBL" id="MW036196">
    <property type="protein sequence ID" value="QRI61349.1"/>
    <property type="molecule type" value="Genomic_DNA"/>
</dbReference>
<dbReference type="InterPro" id="IPR050175">
    <property type="entry name" value="Complex_I_Subunit_2"/>
</dbReference>
<feature type="domain" description="NADH:quinone oxidoreductase/Mrp antiporter transmembrane" evidence="20">
    <location>
        <begin position="26"/>
        <end position="266"/>
    </location>
</feature>
<feature type="transmembrane region" description="Helical" evidence="19">
    <location>
        <begin position="227"/>
        <end position="246"/>
    </location>
</feature>
<sequence>MKINVTKMMMLFTMFLSALTAMSTSSMLMIWTMMEINLMSFLPIMTKSKSMKDQPMKFFIIQSLASSMMLMSMLINSMTETPLSSSIMLMSGLLMKMGLLPFHMWVPMIMKPMTWENCFILMTMQKIIPTIFMAQMMSLKMLMTPMCLTMIMAPIMAIKQLSLKTIMAYSSISNSPWMINSLINSKSQFVTFFSVYTIINFMITKKLKNMNFMFLNQVKTQSKNKKISIIVNILSMSGMPPMLGFFPKWMILQSTMSFSIAMASSMILSSITSTFIYMKMISPMLTMNTMTEKKNKEKNELENDIVVNTAGIIMLLIMKSF</sequence>
<keyword evidence="9" id="KW-0999">Mitochondrion inner membrane</keyword>
<evidence type="ECO:0000256" key="2">
    <source>
        <dbReference type="ARBA" id="ARBA00004448"/>
    </source>
</evidence>
<reference evidence="21" key="1">
    <citation type="submission" date="2020-09" db="EMBL/GenBank/DDBJ databases">
        <title>The complete mitochondrial genome of Ricania shantungensis (Hemiptera: Ricaniidae).</title>
        <authorList>
            <person name="Lee H.B."/>
            <person name="Lee W."/>
        </authorList>
    </citation>
    <scope>NUCLEOTIDE SEQUENCE</scope>
</reference>
<keyword evidence="15 21" id="KW-0496">Mitochondrion</keyword>
<dbReference type="GO" id="GO:0005743">
    <property type="term" value="C:mitochondrial inner membrane"/>
    <property type="evidence" value="ECO:0007669"/>
    <property type="project" value="UniProtKB-SubCell"/>
</dbReference>
<dbReference type="EC" id="7.1.1.2" evidence="4"/>
<keyword evidence="11" id="KW-0249">Electron transport</keyword>
<evidence type="ECO:0000256" key="11">
    <source>
        <dbReference type="ARBA" id="ARBA00022982"/>
    </source>
</evidence>
<evidence type="ECO:0000256" key="1">
    <source>
        <dbReference type="ARBA" id="ARBA00003257"/>
    </source>
</evidence>
<evidence type="ECO:0000256" key="16">
    <source>
        <dbReference type="ARBA" id="ARBA00023136"/>
    </source>
</evidence>
<evidence type="ECO:0000256" key="10">
    <source>
        <dbReference type="ARBA" id="ARBA00022967"/>
    </source>
</evidence>
<evidence type="ECO:0000256" key="9">
    <source>
        <dbReference type="ARBA" id="ARBA00022792"/>
    </source>
</evidence>
<keyword evidence="8 19" id="KW-0812">Transmembrane</keyword>
<evidence type="ECO:0000259" key="20">
    <source>
        <dbReference type="Pfam" id="PF00361"/>
    </source>
</evidence>
<comment type="subcellular location">
    <subcellularLocation>
        <location evidence="2">Mitochondrion inner membrane</location>
        <topology evidence="2">Multi-pass membrane protein</topology>
    </subcellularLocation>
</comment>
<evidence type="ECO:0000256" key="14">
    <source>
        <dbReference type="ARBA" id="ARBA00023075"/>
    </source>
</evidence>
<keyword evidence="13" id="KW-0520">NAD</keyword>
<evidence type="ECO:0000313" key="21">
    <source>
        <dbReference type="EMBL" id="QRI61349.1"/>
    </source>
</evidence>
<comment type="similarity">
    <text evidence="3">Belongs to the complex I subunit 2 family.</text>
</comment>
<evidence type="ECO:0000256" key="7">
    <source>
        <dbReference type="ARBA" id="ARBA00022660"/>
    </source>
</evidence>
<name>A0A8E5AHY1_9HEMI</name>